<comment type="caution">
    <text evidence="1">The sequence shown here is derived from an EMBL/GenBank/DDBJ whole genome shotgun (WGS) entry which is preliminary data.</text>
</comment>
<sequence length="65" mass="7420">MSVVENKSQPNKNKCELALLPKDDTCVKDEVDRLNTTVRRIRVANPVAHLMTVFILSLIDQKEKI</sequence>
<evidence type="ECO:0000313" key="1">
    <source>
        <dbReference type="EMBL" id="OEY94490.1"/>
    </source>
</evidence>
<protein>
    <submittedName>
        <fullName evidence="1">Uncharacterized protein</fullName>
    </submittedName>
</protein>
<dbReference type="AlphaFoldDB" id="A0A1E7R580"/>
<organism evidence="1 2">
    <name type="scientific">Acinetobacter qingfengensis</name>
    <dbReference type="NCBI Taxonomy" id="1262585"/>
    <lineage>
        <taxon>Bacteria</taxon>
        <taxon>Pseudomonadati</taxon>
        <taxon>Pseudomonadota</taxon>
        <taxon>Gammaproteobacteria</taxon>
        <taxon>Moraxellales</taxon>
        <taxon>Moraxellaceae</taxon>
        <taxon>Acinetobacter</taxon>
    </lineage>
</organism>
<accession>A0A1E7R580</accession>
<proteinExistence type="predicted"/>
<keyword evidence="2" id="KW-1185">Reference proteome</keyword>
<reference evidence="1 2" key="1">
    <citation type="submission" date="2016-09" db="EMBL/GenBank/DDBJ databases">
        <authorList>
            <person name="Capua I."/>
            <person name="De Benedictis P."/>
            <person name="Joannis T."/>
            <person name="Lombin L.H."/>
            <person name="Cattoli G."/>
        </authorList>
    </citation>
    <scope>NUCLEOTIDE SEQUENCE [LARGE SCALE GENOMIC DNA]</scope>
    <source>
        <strain evidence="1 2">ANC 4671</strain>
    </source>
</reference>
<dbReference type="EMBL" id="MKKK01000034">
    <property type="protein sequence ID" value="OEY94490.1"/>
    <property type="molecule type" value="Genomic_DNA"/>
</dbReference>
<evidence type="ECO:0000313" key="2">
    <source>
        <dbReference type="Proteomes" id="UP000185895"/>
    </source>
</evidence>
<gene>
    <name evidence="1" type="ORF">BJI46_03905</name>
</gene>
<name>A0A1E7R580_9GAMM</name>
<dbReference type="Proteomes" id="UP000185895">
    <property type="component" value="Unassembled WGS sequence"/>
</dbReference>